<evidence type="ECO:0000313" key="2">
    <source>
        <dbReference type="EMBL" id="CAK8693235.1"/>
    </source>
</evidence>
<gene>
    <name evidence="2" type="ORF">CVLEPA_LOCUS26541</name>
</gene>
<sequence length="161" mass="18565">MSYSDKTHPAEVSVQNVNSNLSSMNAVLTKRVDMLETELARLRMQRYVSNNRPDTNQRSFARPSWSSQSPWRNRFYNNEFRPNFSPNSRGAEYSGRAFNNERPRFFPGSIDSAQRTSRYGRDALSCQSPCDWRRNSLTKNADWSINVNVNVGDGVLVELFL</sequence>
<keyword evidence="3" id="KW-1185">Reference proteome</keyword>
<comment type="caution">
    <text evidence="2">The sequence shown here is derived from an EMBL/GenBank/DDBJ whole genome shotgun (WGS) entry which is preliminary data.</text>
</comment>
<dbReference type="EMBL" id="CAWYQH010000130">
    <property type="protein sequence ID" value="CAK8693235.1"/>
    <property type="molecule type" value="Genomic_DNA"/>
</dbReference>
<name>A0ABP0GNX3_CLALP</name>
<evidence type="ECO:0000313" key="3">
    <source>
        <dbReference type="Proteomes" id="UP001642483"/>
    </source>
</evidence>
<evidence type="ECO:0000256" key="1">
    <source>
        <dbReference type="SAM" id="MobiDB-lite"/>
    </source>
</evidence>
<proteinExistence type="predicted"/>
<reference evidence="2 3" key="1">
    <citation type="submission" date="2024-02" db="EMBL/GenBank/DDBJ databases">
        <authorList>
            <person name="Daric V."/>
            <person name="Darras S."/>
        </authorList>
    </citation>
    <scope>NUCLEOTIDE SEQUENCE [LARGE SCALE GENOMIC DNA]</scope>
</reference>
<accession>A0ABP0GNX3</accession>
<feature type="region of interest" description="Disordered" evidence="1">
    <location>
        <begin position="48"/>
        <end position="68"/>
    </location>
</feature>
<dbReference type="Proteomes" id="UP001642483">
    <property type="component" value="Unassembled WGS sequence"/>
</dbReference>
<organism evidence="2 3">
    <name type="scientific">Clavelina lepadiformis</name>
    <name type="common">Light-bulb sea squirt</name>
    <name type="synonym">Ascidia lepadiformis</name>
    <dbReference type="NCBI Taxonomy" id="159417"/>
    <lineage>
        <taxon>Eukaryota</taxon>
        <taxon>Metazoa</taxon>
        <taxon>Chordata</taxon>
        <taxon>Tunicata</taxon>
        <taxon>Ascidiacea</taxon>
        <taxon>Aplousobranchia</taxon>
        <taxon>Clavelinidae</taxon>
        <taxon>Clavelina</taxon>
    </lineage>
</organism>
<protein>
    <submittedName>
        <fullName evidence="2">Uncharacterized protein</fullName>
    </submittedName>
</protein>